<proteinExistence type="predicted"/>
<feature type="non-terminal residue" evidence="2">
    <location>
        <position position="1"/>
    </location>
</feature>
<accession>A0A813I8H1</accession>
<dbReference type="Proteomes" id="UP000626109">
    <property type="component" value="Unassembled WGS sequence"/>
</dbReference>
<evidence type="ECO:0000313" key="3">
    <source>
        <dbReference type="Proteomes" id="UP000626109"/>
    </source>
</evidence>
<sequence>KQFVWGAVDVWVETGGAELNADEATQAVAAAVFLKVEDIESVNVTRSGGGGAVAAFRRLQAELYNIQYVIKLWKMAQEGFSVRKADSASNPSGGTAADDEEITYDETRIAEVILARSRNIFVDGTNEQNKLKETFEDLFQIRSDQITVVGDNASEPKVFTMGSIEQVKVLTPDMSTQGSQPSQAATISMASTIIILMVLGCIFVTLVAICGRIQMRRMKKLEAEQQ</sequence>
<comment type="caution">
    <text evidence="2">The sequence shown here is derived from an EMBL/GenBank/DDBJ whole genome shotgun (WGS) entry which is preliminary data.</text>
</comment>
<feature type="transmembrane region" description="Helical" evidence="1">
    <location>
        <begin position="189"/>
        <end position="210"/>
    </location>
</feature>
<reference evidence="2" key="1">
    <citation type="submission" date="2021-02" db="EMBL/GenBank/DDBJ databases">
        <authorList>
            <person name="Dougan E. K."/>
            <person name="Rhodes N."/>
            <person name="Thang M."/>
            <person name="Chan C."/>
        </authorList>
    </citation>
    <scope>NUCLEOTIDE SEQUENCE</scope>
</reference>
<evidence type="ECO:0000313" key="2">
    <source>
        <dbReference type="EMBL" id="CAE8646568.1"/>
    </source>
</evidence>
<keyword evidence="1" id="KW-0812">Transmembrane</keyword>
<evidence type="ECO:0000256" key="1">
    <source>
        <dbReference type="SAM" id="Phobius"/>
    </source>
</evidence>
<name>A0A813I8H1_POLGL</name>
<dbReference type="AlphaFoldDB" id="A0A813I8H1"/>
<feature type="non-terminal residue" evidence="2">
    <location>
        <position position="226"/>
    </location>
</feature>
<keyword evidence="1" id="KW-0472">Membrane</keyword>
<organism evidence="2 3">
    <name type="scientific">Polarella glacialis</name>
    <name type="common">Dinoflagellate</name>
    <dbReference type="NCBI Taxonomy" id="89957"/>
    <lineage>
        <taxon>Eukaryota</taxon>
        <taxon>Sar</taxon>
        <taxon>Alveolata</taxon>
        <taxon>Dinophyceae</taxon>
        <taxon>Suessiales</taxon>
        <taxon>Suessiaceae</taxon>
        <taxon>Polarella</taxon>
    </lineage>
</organism>
<gene>
    <name evidence="2" type="ORF">PGLA2088_LOCUS4921</name>
</gene>
<protein>
    <submittedName>
        <fullName evidence="2">Uncharacterized protein</fullName>
    </submittedName>
</protein>
<keyword evidence="1" id="KW-1133">Transmembrane helix</keyword>
<dbReference type="EMBL" id="CAJNNW010004601">
    <property type="protein sequence ID" value="CAE8646568.1"/>
    <property type="molecule type" value="Genomic_DNA"/>
</dbReference>